<evidence type="ECO:0000313" key="2">
    <source>
        <dbReference type="Proteomes" id="UP000548582"/>
    </source>
</evidence>
<sequence>MHAMIRTYETSASTAEIARRVEAMILPLLQARPGFRGYWAGRSETGVFSVSLFESEAEMDAANEQVRSIVSSNLAELLPTPPSVTRGEVLVSATG</sequence>
<evidence type="ECO:0008006" key="3">
    <source>
        <dbReference type="Google" id="ProtNLM"/>
    </source>
</evidence>
<evidence type="ECO:0000313" key="1">
    <source>
        <dbReference type="EMBL" id="NMJ42780.1"/>
    </source>
</evidence>
<keyword evidence="2" id="KW-1185">Reference proteome</keyword>
<dbReference type="AlphaFoldDB" id="A0A848EH66"/>
<gene>
    <name evidence="1" type="ORF">GWK16_16145</name>
</gene>
<dbReference type="RefSeq" id="WP_170055001.1">
    <property type="nucleotide sequence ID" value="NZ_JABBKX010000005.1"/>
</dbReference>
<proteinExistence type="predicted"/>
<protein>
    <recommendedName>
        <fullName evidence="3">ABM domain-containing protein</fullName>
    </recommendedName>
</protein>
<dbReference type="EMBL" id="JABBKX010000005">
    <property type="protein sequence ID" value="NMJ42780.1"/>
    <property type="molecule type" value="Genomic_DNA"/>
</dbReference>
<comment type="caution">
    <text evidence="1">The sequence shown here is derived from an EMBL/GenBank/DDBJ whole genome shotgun (WGS) entry which is preliminary data.</text>
</comment>
<reference evidence="1 2" key="1">
    <citation type="submission" date="2020-03" db="EMBL/GenBank/DDBJ databases">
        <authorList>
            <person name="Sun Q."/>
        </authorList>
    </citation>
    <scope>NUCLEOTIDE SEQUENCE [LARGE SCALE GENOMIC DNA]</scope>
    <source>
        <strain evidence="1 2">JC162</strain>
    </source>
</reference>
<organism evidence="1 2">
    <name type="scientific">Neoroseomonas marina</name>
    <dbReference type="NCBI Taxonomy" id="1232220"/>
    <lineage>
        <taxon>Bacteria</taxon>
        <taxon>Pseudomonadati</taxon>
        <taxon>Pseudomonadota</taxon>
        <taxon>Alphaproteobacteria</taxon>
        <taxon>Acetobacterales</taxon>
        <taxon>Acetobacteraceae</taxon>
        <taxon>Neoroseomonas</taxon>
    </lineage>
</organism>
<dbReference type="Proteomes" id="UP000548582">
    <property type="component" value="Unassembled WGS sequence"/>
</dbReference>
<accession>A0A848EH66</accession>
<name>A0A848EH66_9PROT</name>